<comment type="caution">
    <text evidence="2">The sequence shown here is derived from an EMBL/GenBank/DDBJ whole genome shotgun (WGS) entry which is preliminary data.</text>
</comment>
<dbReference type="AlphaFoldDB" id="A0A7J8HTA0"/>
<organism evidence="2 3">
    <name type="scientific">Rousettus aegyptiacus</name>
    <name type="common">Egyptian fruit bat</name>
    <name type="synonym">Pteropus aegyptiacus</name>
    <dbReference type="NCBI Taxonomy" id="9407"/>
    <lineage>
        <taxon>Eukaryota</taxon>
        <taxon>Metazoa</taxon>
        <taxon>Chordata</taxon>
        <taxon>Craniata</taxon>
        <taxon>Vertebrata</taxon>
        <taxon>Euteleostomi</taxon>
        <taxon>Mammalia</taxon>
        <taxon>Eutheria</taxon>
        <taxon>Laurasiatheria</taxon>
        <taxon>Chiroptera</taxon>
        <taxon>Yinpterochiroptera</taxon>
        <taxon>Pteropodoidea</taxon>
        <taxon>Pteropodidae</taxon>
        <taxon>Rousettinae</taxon>
        <taxon>Rousettus</taxon>
    </lineage>
</organism>
<dbReference type="Proteomes" id="UP000593571">
    <property type="component" value="Unassembled WGS sequence"/>
</dbReference>
<keyword evidence="3" id="KW-1185">Reference proteome</keyword>
<proteinExistence type="predicted"/>
<name>A0A7J8HTA0_ROUAE</name>
<feature type="region of interest" description="Disordered" evidence="1">
    <location>
        <begin position="105"/>
        <end position="132"/>
    </location>
</feature>
<sequence>MNPGVSVAVPSDFLHTELPASSLCPVSTRWSDAQDQPRKEHHRGDGRALAHGPLPSSVRWGSWCCESGRCRSENGYFTTPGSHPTTGSTPGASAPKPPAKALIIAGTPPTPPDPSRRSALEQGLPQRHRRPEAVCPPTQTAVFKGKAAPDSISFLRRNGCYWLPPVPRTCGPSQGFGTPKLNVSCEVLGMRSGDKETSF</sequence>
<evidence type="ECO:0000313" key="3">
    <source>
        <dbReference type="Proteomes" id="UP000593571"/>
    </source>
</evidence>
<protein>
    <submittedName>
        <fullName evidence="2">Uncharacterized protein</fullName>
    </submittedName>
</protein>
<dbReference type="EMBL" id="JACASE010000004">
    <property type="protein sequence ID" value="KAF6474952.1"/>
    <property type="molecule type" value="Genomic_DNA"/>
</dbReference>
<gene>
    <name evidence="2" type="ORF">HJG63_011061</name>
</gene>
<evidence type="ECO:0000256" key="1">
    <source>
        <dbReference type="SAM" id="MobiDB-lite"/>
    </source>
</evidence>
<evidence type="ECO:0000313" key="2">
    <source>
        <dbReference type="EMBL" id="KAF6474952.1"/>
    </source>
</evidence>
<accession>A0A7J8HTA0</accession>
<feature type="compositionally biased region" description="Basic and acidic residues" evidence="1">
    <location>
        <begin position="35"/>
        <end position="48"/>
    </location>
</feature>
<reference evidence="2 3" key="1">
    <citation type="journal article" date="2020" name="Nature">
        <title>Six reference-quality genomes reveal evolution of bat adaptations.</title>
        <authorList>
            <person name="Jebb D."/>
            <person name="Huang Z."/>
            <person name="Pippel M."/>
            <person name="Hughes G.M."/>
            <person name="Lavrichenko K."/>
            <person name="Devanna P."/>
            <person name="Winkler S."/>
            <person name="Jermiin L.S."/>
            <person name="Skirmuntt E.C."/>
            <person name="Katzourakis A."/>
            <person name="Burkitt-Gray L."/>
            <person name="Ray D.A."/>
            <person name="Sullivan K.A.M."/>
            <person name="Roscito J.G."/>
            <person name="Kirilenko B.M."/>
            <person name="Davalos L.M."/>
            <person name="Corthals A.P."/>
            <person name="Power M.L."/>
            <person name="Jones G."/>
            <person name="Ransome R.D."/>
            <person name="Dechmann D.K.N."/>
            <person name="Locatelli A.G."/>
            <person name="Puechmaille S.J."/>
            <person name="Fedrigo O."/>
            <person name="Jarvis E.D."/>
            <person name="Hiller M."/>
            <person name="Vernes S.C."/>
            <person name="Myers E.W."/>
            <person name="Teeling E.C."/>
        </authorList>
    </citation>
    <scope>NUCLEOTIDE SEQUENCE [LARGE SCALE GENOMIC DNA]</scope>
    <source>
        <strain evidence="2">MRouAeg1</strain>
        <tissue evidence="2">Muscle</tissue>
    </source>
</reference>
<feature type="region of interest" description="Disordered" evidence="1">
    <location>
        <begin position="27"/>
        <end position="53"/>
    </location>
</feature>